<dbReference type="EMBL" id="MH271298">
    <property type="protein sequence ID" value="AWY04893.1"/>
    <property type="molecule type" value="Genomic_DNA"/>
</dbReference>
<keyword evidence="2" id="KW-1185">Reference proteome</keyword>
<evidence type="ECO:0000313" key="1">
    <source>
        <dbReference type="EMBL" id="AWY04893.1"/>
    </source>
</evidence>
<organism evidence="1 2">
    <name type="scientific">Microbacterium phage Floof</name>
    <dbReference type="NCBI Taxonomy" id="2201433"/>
    <lineage>
        <taxon>Viruses</taxon>
        <taxon>Duplodnaviria</taxon>
        <taxon>Heunggongvirae</taxon>
        <taxon>Uroviricota</taxon>
        <taxon>Caudoviricetes</taxon>
        <taxon>Casidaviridae</taxon>
        <taxon>Percivalvirus</taxon>
        <taxon>Percivalvirus floof</taxon>
    </lineage>
</organism>
<dbReference type="Proteomes" id="UP000251585">
    <property type="component" value="Segment"/>
</dbReference>
<evidence type="ECO:0000313" key="2">
    <source>
        <dbReference type="Proteomes" id="UP000251585"/>
    </source>
</evidence>
<accession>A0A2Z4Q5Z8</accession>
<proteinExistence type="predicted"/>
<name>A0A2Z4Q5Z8_9CAUD</name>
<reference evidence="2" key="1">
    <citation type="submission" date="2018-04" db="EMBL/GenBank/DDBJ databases">
        <authorList>
            <person name="Go L.Y."/>
            <person name="Mitchell J.A."/>
        </authorList>
    </citation>
    <scope>NUCLEOTIDE SEQUENCE [LARGE SCALE GENOMIC DNA]</scope>
</reference>
<protein>
    <submittedName>
        <fullName evidence="1">Uncharacterized protein</fullName>
    </submittedName>
</protein>
<gene>
    <name evidence="1" type="primary">57</name>
    <name evidence="1" type="ORF">PBI_FLOOF_57</name>
</gene>
<sequence>MTAPLMMTVLDRPAHADELANFAQLLHGGYLDGQPIPSTYGQLWQRAAEQQPRPTGRIRFIAWRLRVAARQRGTRGARAIRNASDGLPFARPMRAYTNGVISAGKDLS</sequence>